<gene>
    <name evidence="2" type="ORF">GHY86_01910</name>
</gene>
<evidence type="ECO:0000256" key="1">
    <source>
        <dbReference type="SAM" id="Phobius"/>
    </source>
</evidence>
<feature type="transmembrane region" description="Helical" evidence="1">
    <location>
        <begin position="75"/>
        <end position="93"/>
    </location>
</feature>
<comment type="caution">
    <text evidence="2">The sequence shown here is derived from an EMBL/GenBank/DDBJ whole genome shotgun (WGS) entry which is preliminary data.</text>
</comment>
<feature type="transmembrane region" description="Helical" evidence="1">
    <location>
        <begin position="51"/>
        <end position="69"/>
    </location>
</feature>
<keyword evidence="1" id="KW-1133">Transmembrane helix</keyword>
<proteinExistence type="predicted"/>
<sequence>MAHNEAKNISLTKTMSLYFKEDGTSDDFFFACTISIFCIYLRFVNKKLPLVKVALLVSAMCHVFIMKEYSGDLQLIRFVSSLFFAINFGLFVTTK</sequence>
<dbReference type="AlphaFoldDB" id="A0AA36UMI2"/>
<dbReference type="Proteomes" id="UP000714625">
    <property type="component" value="Unassembled WGS sequence"/>
</dbReference>
<evidence type="ECO:0000313" key="2">
    <source>
        <dbReference type="EMBL" id="EGQ9133910.1"/>
    </source>
</evidence>
<evidence type="ECO:0000313" key="3">
    <source>
        <dbReference type="Proteomes" id="UP000714625"/>
    </source>
</evidence>
<organism evidence="2 3">
    <name type="scientific">Vibrio alginolyticus</name>
    <dbReference type="NCBI Taxonomy" id="663"/>
    <lineage>
        <taxon>Bacteria</taxon>
        <taxon>Pseudomonadati</taxon>
        <taxon>Pseudomonadota</taxon>
        <taxon>Gammaproteobacteria</taxon>
        <taxon>Vibrionales</taxon>
        <taxon>Vibrionaceae</taxon>
        <taxon>Vibrio</taxon>
    </lineage>
</organism>
<feature type="transmembrane region" description="Helical" evidence="1">
    <location>
        <begin position="28"/>
        <end position="44"/>
    </location>
</feature>
<keyword evidence="1" id="KW-0472">Membrane</keyword>
<keyword evidence="1" id="KW-0812">Transmembrane</keyword>
<name>A0AA36UMI2_VIBAL</name>
<protein>
    <submittedName>
        <fullName evidence="2">Uncharacterized protein</fullName>
    </submittedName>
</protein>
<reference evidence="2" key="1">
    <citation type="submission" date="2019-11" db="EMBL/GenBank/DDBJ databases">
        <authorList>
            <consortium name="PulseNet: The National Subtyping Network for Foodborne Disease Surveillance"/>
            <person name="Tarr C.L."/>
            <person name="Trees E."/>
            <person name="Katz L.S."/>
            <person name="Carleton-Romer H.A."/>
            <person name="Stroika S."/>
            <person name="Kucerova Z."/>
            <person name="Roache K.F."/>
            <person name="Sabol A.L."/>
            <person name="Besser J."/>
            <person name="Gerner-Smidt P."/>
        </authorList>
    </citation>
    <scope>NUCLEOTIDE SEQUENCE</scope>
    <source>
        <strain evidence="2">PNUSAV001129</strain>
    </source>
</reference>
<dbReference type="EMBL" id="AAXMUW010000002">
    <property type="protein sequence ID" value="EGQ9133910.1"/>
    <property type="molecule type" value="Genomic_DNA"/>
</dbReference>
<accession>A0AA36UMI2</accession>